<name>A0A1G5GQQ6_9FIRM</name>
<feature type="domain" description="Actin-like protein N-terminal" evidence="1">
    <location>
        <begin position="13"/>
        <end position="145"/>
    </location>
</feature>
<evidence type="ECO:0000313" key="3">
    <source>
        <dbReference type="Proteomes" id="UP000183047"/>
    </source>
</evidence>
<accession>A0A1G5GQQ6</accession>
<organism evidence="2 3">
    <name type="scientific">Butyrivibrio hungatei</name>
    <dbReference type="NCBI Taxonomy" id="185008"/>
    <lineage>
        <taxon>Bacteria</taxon>
        <taxon>Bacillati</taxon>
        <taxon>Bacillota</taxon>
        <taxon>Clostridia</taxon>
        <taxon>Lachnospirales</taxon>
        <taxon>Lachnospiraceae</taxon>
        <taxon>Butyrivibrio</taxon>
    </lineage>
</organism>
<dbReference type="EMBL" id="FMUR01000023">
    <property type="protein sequence ID" value="SCY53893.1"/>
    <property type="molecule type" value="Genomic_DNA"/>
</dbReference>
<sequence>MKDLYVDGKLVIGIDHGYGNMKTRNSVFKSGVKTYSEEPAVATNVLQLDGIYYVIGESHKVFIANKDEDNDYYILTLAAIAKELEIRSLRSSDLILAVGLPLHWMSKQKSSFRDYLMRKSEISYRYCGKYYHIRICDVAIYPQGYAAIAASLGDYKGVHMLADIGNGTMNTLVITNGRPLSDKKFTDKIGVHECVKHIMNEVQAECGKIPAESIIEDFLINGNAEISERIQNVMRREAVRYTKMIFDRLSEYEYDPELVKLHIIGGGGCLIRNFGKYDEASVEIIDDICATAKGYEELYMAQHLRGKGA</sequence>
<dbReference type="InterPro" id="IPR043129">
    <property type="entry name" value="ATPase_NBD"/>
</dbReference>
<dbReference type="AlphaFoldDB" id="A0A1G5GQQ6"/>
<dbReference type="Proteomes" id="UP000183047">
    <property type="component" value="Unassembled WGS sequence"/>
</dbReference>
<keyword evidence="3" id="KW-1185">Reference proteome</keyword>
<gene>
    <name evidence="2" type="ORF">SAMN02910451_03010</name>
</gene>
<evidence type="ECO:0000313" key="2">
    <source>
        <dbReference type="EMBL" id="SCY53893.1"/>
    </source>
</evidence>
<protein>
    <submittedName>
        <fullName evidence="2">Plasmid segregation protein ParM</fullName>
    </submittedName>
</protein>
<reference evidence="3" key="1">
    <citation type="submission" date="2016-10" db="EMBL/GenBank/DDBJ databases">
        <authorList>
            <person name="Varghese N."/>
            <person name="Submissions S."/>
        </authorList>
    </citation>
    <scope>NUCLEOTIDE SEQUENCE [LARGE SCALE GENOMIC DNA]</scope>
    <source>
        <strain evidence="3">XBD2006</strain>
    </source>
</reference>
<evidence type="ECO:0000259" key="1">
    <source>
        <dbReference type="Pfam" id="PF17989"/>
    </source>
</evidence>
<dbReference type="RefSeq" id="WP_074463381.1">
    <property type="nucleotide sequence ID" value="NZ_FMUR01000023.1"/>
</dbReference>
<dbReference type="CDD" id="cd10227">
    <property type="entry name" value="ASKHA_NBD_ParM-like"/>
    <property type="match status" value="1"/>
</dbReference>
<dbReference type="InterPro" id="IPR040607">
    <property type="entry name" value="ALP_N"/>
</dbReference>
<dbReference type="SUPFAM" id="SSF53067">
    <property type="entry name" value="Actin-like ATPase domain"/>
    <property type="match status" value="2"/>
</dbReference>
<dbReference type="Pfam" id="PF17989">
    <property type="entry name" value="ALP_N"/>
    <property type="match status" value="1"/>
</dbReference>
<proteinExistence type="predicted"/>
<dbReference type="OrthoDB" id="9769994at2"/>
<dbReference type="Gene3D" id="3.30.420.40">
    <property type="match status" value="2"/>
</dbReference>